<dbReference type="InterPro" id="IPR027417">
    <property type="entry name" value="P-loop_NTPase"/>
</dbReference>
<evidence type="ECO:0000259" key="9">
    <source>
        <dbReference type="Pfam" id="PF01656"/>
    </source>
</evidence>
<comment type="pathway">
    <text evidence="7">Cofactor biosynthesis; adenosylcobalamin biosynthesis; cob(II)yrinate a,c-diamide from precorrin-2 (aerobic route): step 9/10.</text>
</comment>
<evidence type="ECO:0000256" key="8">
    <source>
        <dbReference type="SAM" id="MobiDB-lite"/>
    </source>
</evidence>
<dbReference type="InterPro" id="IPR011698">
    <property type="entry name" value="GATase_3"/>
</dbReference>
<organism evidence="11 12">
    <name type="scientific">Actinacidiphila oryziradicis</name>
    <dbReference type="NCBI Taxonomy" id="2571141"/>
    <lineage>
        <taxon>Bacteria</taxon>
        <taxon>Bacillati</taxon>
        <taxon>Actinomycetota</taxon>
        <taxon>Actinomycetes</taxon>
        <taxon>Kitasatosporales</taxon>
        <taxon>Streptomycetaceae</taxon>
        <taxon>Actinacidiphila</taxon>
    </lineage>
</organism>
<dbReference type="CDD" id="cd03130">
    <property type="entry name" value="GATase1_CobB"/>
    <property type="match status" value="1"/>
</dbReference>
<dbReference type="NCBIfam" id="NF002204">
    <property type="entry name" value="PRK01077.1"/>
    <property type="match status" value="1"/>
</dbReference>
<comment type="catalytic activity">
    <reaction evidence="7">
        <text>hydrogenobyrinate + 2 L-glutamine + 2 ATP + 2 H2O = hydrogenobyrinate a,c-diamide + 2 L-glutamate + 2 ADP + 2 phosphate + 2 H(+)</text>
        <dbReference type="Rhea" id="RHEA:12544"/>
        <dbReference type="ChEBI" id="CHEBI:15377"/>
        <dbReference type="ChEBI" id="CHEBI:15378"/>
        <dbReference type="ChEBI" id="CHEBI:29985"/>
        <dbReference type="ChEBI" id="CHEBI:30616"/>
        <dbReference type="ChEBI" id="CHEBI:43474"/>
        <dbReference type="ChEBI" id="CHEBI:58359"/>
        <dbReference type="ChEBI" id="CHEBI:77873"/>
        <dbReference type="ChEBI" id="CHEBI:77874"/>
        <dbReference type="ChEBI" id="CHEBI:456216"/>
        <dbReference type="EC" id="6.3.5.9"/>
    </reaction>
</comment>
<dbReference type="SUPFAM" id="SSF52540">
    <property type="entry name" value="P-loop containing nucleoside triphosphate hydrolases"/>
    <property type="match status" value="1"/>
</dbReference>
<feature type="domain" description="CobQ/CobB/MinD/ParA nucleotide binding" evidence="9">
    <location>
        <begin position="10"/>
        <end position="195"/>
    </location>
</feature>
<evidence type="ECO:0000256" key="4">
    <source>
        <dbReference type="ARBA" id="ARBA00022840"/>
    </source>
</evidence>
<evidence type="ECO:0000313" key="12">
    <source>
        <dbReference type="Proteomes" id="UP000305778"/>
    </source>
</evidence>
<keyword evidence="6 7" id="KW-0315">Glutamine amidotransferase</keyword>
<keyword evidence="4 7" id="KW-0067">ATP-binding</keyword>
<dbReference type="Proteomes" id="UP000305778">
    <property type="component" value="Unassembled WGS sequence"/>
</dbReference>
<dbReference type="InterPro" id="IPR004484">
    <property type="entry name" value="CbiA/CobB_synth"/>
</dbReference>
<comment type="domain">
    <text evidence="7">Comprises of two domains. The C-terminal domain contains the binding site for glutamine and catalyzes the hydrolysis of this substrate to glutamate and ammonia. The N-terminal domain is anticipated to bind ATP and hydrogenobyrinate and catalyzes the ultimate synthesis of the diamide product. The ammonia produced via the glutaminase domain is probably translocated to the adjacent domain via a molecular tunnel, where it reacts with an activated intermediate.</text>
</comment>
<name>A0A4V5MZX2_9ACTN</name>
<dbReference type="PANTHER" id="PTHR43873:SF1">
    <property type="entry name" value="COBYRINATE A,C-DIAMIDE SYNTHASE"/>
    <property type="match status" value="1"/>
</dbReference>
<comment type="caution">
    <text evidence="11">The sequence shown here is derived from an EMBL/GenBank/DDBJ whole genome shotgun (WGS) entry which is preliminary data.</text>
</comment>
<keyword evidence="12" id="KW-1185">Reference proteome</keyword>
<evidence type="ECO:0000259" key="10">
    <source>
        <dbReference type="Pfam" id="PF07685"/>
    </source>
</evidence>
<comment type="similarity">
    <text evidence="7">Belongs to the CobB/CbiA family.</text>
</comment>
<dbReference type="EMBL" id="SUMC01000019">
    <property type="protein sequence ID" value="TKA09799.1"/>
    <property type="molecule type" value="Genomic_DNA"/>
</dbReference>
<dbReference type="AlphaFoldDB" id="A0A4V5MZX2"/>
<keyword evidence="3 7" id="KW-0547">Nucleotide-binding</keyword>
<comment type="miscellaneous">
    <text evidence="7">The a and c carboxylates of hydrogenobyrinate are activated for nucleophilic attack via formation of a phosphorylated intermediate by ATP. CobB catalyzes first the amidation of the c-carboxylate, and then that of the a-carboxylate.</text>
</comment>
<dbReference type="PANTHER" id="PTHR43873">
    <property type="entry name" value="COBYRINATE A,C-DIAMIDE SYNTHASE"/>
    <property type="match status" value="1"/>
</dbReference>
<evidence type="ECO:0000256" key="7">
    <source>
        <dbReference type="HAMAP-Rule" id="MF_00027"/>
    </source>
</evidence>
<dbReference type="EC" id="6.3.5.9" evidence="7"/>
<reference evidence="11 12" key="1">
    <citation type="submission" date="2019-04" db="EMBL/GenBank/DDBJ databases">
        <title>Streptomyces oryziradicis sp. nov., a novel actinomycete isolated from rhizosphere soil of rice (Oryza sativa L.).</title>
        <authorList>
            <person name="Li C."/>
        </authorList>
    </citation>
    <scope>NUCLEOTIDE SEQUENCE [LARGE SCALE GENOMIC DNA]</scope>
    <source>
        <strain evidence="11 12">NEAU-C40</strain>
    </source>
</reference>
<sequence length="533" mass="54524">MVTADPVPRLVVAAPASGSGKTTVATGLMAAWSEAGLAVSPHKVGPDYIDPGYHALATRRPGRNLDAYMCGPELIAPLFLHGARGADIAVVEGVMGLYDGAAGQGELASTAHVAKLLRAPVVLVVDASSQSRSVAALVHGFASWDPQVRVAGVILNKVGSDRHEELLREAMEESGVPVLGALRRADDVAAPSRHLGLVPVAERHGDAVALVAALAARVRAGCDLEGLLALARSAPPLTATPWDPATAVACGGPSPSPAPSRNRGSAPDPGGHARAGGQVVPTGSALRNVCPQPGDNPARPAFEDRGPGRSASGGPGAQPPVSGRGGVGENARRRRPVVAVAGGAAFTFSYAEHAELLTAAGAEVVTFDPLRDESLPEQAAGLVIGGGFPEEHAGRLSANKPLREAVAELAASGAPVAAECAGLLYLARELDGLPMCGVLDVEARMSERLTLGYREAVALSDSALAAAGTRLRGHEFHRTVVSPGAGAAPAWGLTEPSRRVEGFVQEGVHASYLHVHWAAEPSLARRFVERCGT</sequence>
<keyword evidence="7" id="KW-0169">Cobalamin biosynthesis</keyword>
<protein>
    <recommendedName>
        <fullName evidence="7">Hydrogenobyrinate a,c-diamide synthase</fullName>
        <ecNumber evidence="7">6.3.5.9</ecNumber>
    </recommendedName>
    <alternativeName>
        <fullName evidence="7">Hydrogenobyrinic acid a,c-diamide synthase</fullName>
    </alternativeName>
</protein>
<feature type="domain" description="CobB/CobQ-like glutamine amidotransferase" evidence="10">
    <location>
        <begin position="338"/>
        <end position="520"/>
    </location>
</feature>
<dbReference type="HAMAP" id="MF_00027">
    <property type="entry name" value="CobB_CbiA"/>
    <property type="match status" value="1"/>
</dbReference>
<dbReference type="GO" id="GO:0009236">
    <property type="term" value="P:cobalamin biosynthetic process"/>
    <property type="evidence" value="ECO:0007669"/>
    <property type="project" value="UniProtKB-UniRule"/>
</dbReference>
<feature type="region of interest" description="Disordered" evidence="8">
    <location>
        <begin position="244"/>
        <end position="331"/>
    </location>
</feature>
<dbReference type="CDD" id="cd05388">
    <property type="entry name" value="CobB_N"/>
    <property type="match status" value="1"/>
</dbReference>
<dbReference type="InterPro" id="IPR029062">
    <property type="entry name" value="Class_I_gatase-like"/>
</dbReference>
<dbReference type="Gene3D" id="3.40.50.300">
    <property type="entry name" value="P-loop containing nucleotide triphosphate hydrolases"/>
    <property type="match status" value="1"/>
</dbReference>
<dbReference type="RefSeq" id="WP_136725402.1">
    <property type="nucleotide sequence ID" value="NZ_SUMC01000019.1"/>
</dbReference>
<dbReference type="Gene3D" id="3.40.50.880">
    <property type="match status" value="1"/>
</dbReference>
<gene>
    <name evidence="7" type="primary">cobB</name>
    <name evidence="11" type="ORF">FCI23_20595</name>
</gene>
<comment type="function">
    <text evidence="7">Catalyzes the ATP-dependent amidation of the two carboxylate groups at positions a and c of hydrogenobyrinate, using either L-glutamine or ammonia as the nitrogen source.</text>
</comment>
<dbReference type="GO" id="GO:0005524">
    <property type="term" value="F:ATP binding"/>
    <property type="evidence" value="ECO:0007669"/>
    <property type="project" value="UniProtKB-UniRule"/>
</dbReference>
<evidence type="ECO:0000313" key="11">
    <source>
        <dbReference type="EMBL" id="TKA09799.1"/>
    </source>
</evidence>
<comment type="cofactor">
    <cofactor evidence="1 7">
        <name>Mg(2+)</name>
        <dbReference type="ChEBI" id="CHEBI:18420"/>
    </cofactor>
</comment>
<evidence type="ECO:0000256" key="3">
    <source>
        <dbReference type="ARBA" id="ARBA00022741"/>
    </source>
</evidence>
<dbReference type="Pfam" id="PF01656">
    <property type="entry name" value="CbiA"/>
    <property type="match status" value="1"/>
</dbReference>
<evidence type="ECO:0000256" key="6">
    <source>
        <dbReference type="ARBA" id="ARBA00022962"/>
    </source>
</evidence>
<dbReference type="PROSITE" id="PS51274">
    <property type="entry name" value="GATASE_COBBQ"/>
    <property type="match status" value="1"/>
</dbReference>
<keyword evidence="2 7" id="KW-0436">Ligase</keyword>
<feature type="active site" description="Nucleophile" evidence="7">
    <location>
        <position position="420"/>
    </location>
</feature>
<keyword evidence="5 7" id="KW-0460">Magnesium</keyword>
<dbReference type="SUPFAM" id="SSF52317">
    <property type="entry name" value="Class I glutamine amidotransferase-like"/>
    <property type="match status" value="1"/>
</dbReference>
<evidence type="ECO:0000256" key="2">
    <source>
        <dbReference type="ARBA" id="ARBA00022598"/>
    </source>
</evidence>
<dbReference type="InterPro" id="IPR002586">
    <property type="entry name" value="CobQ/CobB/MinD/ParA_Nub-bd_dom"/>
</dbReference>
<evidence type="ECO:0000256" key="1">
    <source>
        <dbReference type="ARBA" id="ARBA00001946"/>
    </source>
</evidence>
<evidence type="ECO:0000256" key="5">
    <source>
        <dbReference type="ARBA" id="ARBA00022842"/>
    </source>
</evidence>
<dbReference type="UniPathway" id="UPA00148">
    <property type="reaction ID" value="UER00220"/>
</dbReference>
<accession>A0A4V5MZX2</accession>
<feature type="site" description="Increases nucleophilicity of active site Cys" evidence="7">
    <location>
        <position position="514"/>
    </location>
</feature>
<dbReference type="GO" id="GO:0043802">
    <property type="term" value="F:hydrogenobyrinic acid a,c-diamide synthase (glutamine-hydrolysing) activity"/>
    <property type="evidence" value="ECO:0007669"/>
    <property type="project" value="UniProtKB-UniRule"/>
</dbReference>
<proteinExistence type="inferred from homology"/>
<dbReference type="Pfam" id="PF07685">
    <property type="entry name" value="GATase_3"/>
    <property type="match status" value="1"/>
</dbReference>
<dbReference type="OrthoDB" id="9764035at2"/>
<dbReference type="GO" id="GO:0042242">
    <property type="term" value="F:cobyrinic acid a,c-diamide synthase activity"/>
    <property type="evidence" value="ECO:0007669"/>
    <property type="project" value="InterPro"/>
</dbReference>